<accession>A0AA37FL23</accession>
<gene>
    <name evidence="1" type="ORF">KAM435_17230</name>
    <name evidence="2" type="ORF">KAM436_21780</name>
</gene>
<dbReference type="Proteomes" id="UP000887228">
    <property type="component" value="Unassembled WGS sequence"/>
</dbReference>
<evidence type="ECO:0000313" key="3">
    <source>
        <dbReference type="Proteomes" id="UP000887212"/>
    </source>
</evidence>
<sequence length="141" mass="15806">MSLLRKLRVYYVTAIAGLLLSLLGFSYNAWRLEASETNNTVRTAAFELFKVLAELEQVAYAAHYDHDPVEGSPRRGWVRIGLAVDLAPLISARARQDAEALRATWQQEWPRLATDAQASARLVAAIDTLRAGLRQELQQLE</sequence>
<dbReference type="EMBL" id="BPMT01000007">
    <property type="protein sequence ID" value="GIZ93210.1"/>
    <property type="molecule type" value="Genomic_DNA"/>
</dbReference>
<dbReference type="Proteomes" id="UP000887212">
    <property type="component" value="Unassembled WGS sequence"/>
</dbReference>
<name>A0AA37FL23_AQUAC</name>
<evidence type="ECO:0000313" key="1">
    <source>
        <dbReference type="EMBL" id="GIZ88396.1"/>
    </source>
</evidence>
<evidence type="ECO:0000313" key="2">
    <source>
        <dbReference type="EMBL" id="GIZ93210.1"/>
    </source>
</evidence>
<proteinExistence type="predicted"/>
<dbReference type="RefSeq" id="WP_203787621.1">
    <property type="nucleotide sequence ID" value="NZ_AP024354.1"/>
</dbReference>
<dbReference type="EMBL" id="BPMS01000005">
    <property type="protein sequence ID" value="GIZ88396.1"/>
    <property type="molecule type" value="Genomic_DNA"/>
</dbReference>
<evidence type="ECO:0000313" key="4">
    <source>
        <dbReference type="Proteomes" id="UP000887228"/>
    </source>
</evidence>
<comment type="caution">
    <text evidence="1">The sequence shown here is derived from an EMBL/GenBank/DDBJ whole genome shotgun (WGS) entry which is preliminary data.</text>
</comment>
<dbReference type="AlphaFoldDB" id="A0AA37FL23"/>
<reference evidence="1 4" key="1">
    <citation type="submission" date="2021-07" db="EMBL/GenBank/DDBJ databases">
        <title>Whole genome sequencing of carbapenem-resistant Pseudomonas spp. isolated in Japan.</title>
        <authorList>
            <person name="Suzuki M."/>
            <person name="Maehana S."/>
            <person name="Kitasato H."/>
        </authorList>
    </citation>
    <scope>NUCLEOTIDE SEQUENCE</scope>
    <source>
        <strain evidence="1">KAM435</strain>
        <strain evidence="2 4">KAM436</strain>
    </source>
</reference>
<protein>
    <submittedName>
        <fullName evidence="1">Uncharacterized protein</fullName>
    </submittedName>
</protein>
<organism evidence="1 3">
    <name type="scientific">Aquipseudomonas alcaligenes</name>
    <name type="common">Pseudomonas alcaligenes</name>
    <dbReference type="NCBI Taxonomy" id="43263"/>
    <lineage>
        <taxon>Bacteria</taxon>
        <taxon>Pseudomonadati</taxon>
        <taxon>Pseudomonadota</taxon>
        <taxon>Gammaproteobacteria</taxon>
        <taxon>Pseudomonadales</taxon>
        <taxon>Pseudomonadaceae</taxon>
        <taxon>Aquipseudomonas</taxon>
    </lineage>
</organism>